<sequence length="69" mass="7995">MSQEACKKNRANATGTRFIDVRGAFLEHPDFTRFLCSDGIQPIKEGHRLICDKVLDFMRADYGHLIRQR</sequence>
<dbReference type="InterPro" id="IPR036514">
    <property type="entry name" value="SGNH_hydro_sf"/>
</dbReference>
<dbReference type="Gene3D" id="3.40.50.1110">
    <property type="entry name" value="SGNH hydrolase"/>
    <property type="match status" value="1"/>
</dbReference>
<reference evidence="2" key="1">
    <citation type="journal article" date="2019" name="Int. J. Syst. Evol. Microbiol.">
        <title>The Global Catalogue of Microorganisms (GCM) 10K type strain sequencing project: providing services to taxonomists for standard genome sequencing and annotation.</title>
        <authorList>
            <consortium name="The Broad Institute Genomics Platform"/>
            <consortium name="The Broad Institute Genome Sequencing Center for Infectious Disease"/>
            <person name="Wu L."/>
            <person name="Ma J."/>
        </authorList>
    </citation>
    <scope>NUCLEOTIDE SEQUENCE [LARGE SCALE GENOMIC DNA]</scope>
    <source>
        <strain evidence="2">CCM 8702</strain>
    </source>
</reference>
<gene>
    <name evidence="1" type="ORF">GCM10007362_21470</name>
</gene>
<evidence type="ECO:0000313" key="1">
    <source>
        <dbReference type="EMBL" id="GGH77548.1"/>
    </source>
</evidence>
<dbReference type="Proteomes" id="UP000605427">
    <property type="component" value="Unassembled WGS sequence"/>
</dbReference>
<comment type="caution">
    <text evidence="1">The sequence shown here is derived from an EMBL/GenBank/DDBJ whole genome shotgun (WGS) entry which is preliminary data.</text>
</comment>
<evidence type="ECO:0000313" key="2">
    <source>
        <dbReference type="Proteomes" id="UP000605427"/>
    </source>
</evidence>
<dbReference type="EMBL" id="BMDD01000002">
    <property type="protein sequence ID" value="GGH77548.1"/>
    <property type="molecule type" value="Genomic_DNA"/>
</dbReference>
<organism evidence="1 2">
    <name type="scientific">Saccharibacillus endophyticus</name>
    <dbReference type="NCBI Taxonomy" id="2060666"/>
    <lineage>
        <taxon>Bacteria</taxon>
        <taxon>Bacillati</taxon>
        <taxon>Bacillota</taxon>
        <taxon>Bacilli</taxon>
        <taxon>Bacillales</taxon>
        <taxon>Paenibacillaceae</taxon>
        <taxon>Saccharibacillus</taxon>
    </lineage>
</organism>
<proteinExistence type="predicted"/>
<dbReference type="SUPFAM" id="SSF52266">
    <property type="entry name" value="SGNH hydrolase"/>
    <property type="match status" value="1"/>
</dbReference>
<keyword evidence="2" id="KW-1185">Reference proteome</keyword>
<protein>
    <submittedName>
        <fullName evidence="1">Uncharacterized protein</fullName>
    </submittedName>
</protein>
<accession>A0ABQ1ZRZ7</accession>
<name>A0ABQ1ZRZ7_9BACL</name>